<keyword evidence="5 8" id="KW-0812">Transmembrane</keyword>
<keyword evidence="3" id="KW-0813">Transport</keyword>
<feature type="transmembrane region" description="Helical" evidence="8">
    <location>
        <begin position="112"/>
        <end position="132"/>
    </location>
</feature>
<dbReference type="GO" id="GO:0005886">
    <property type="term" value="C:plasma membrane"/>
    <property type="evidence" value="ECO:0007669"/>
    <property type="project" value="UniProtKB-SubCell"/>
</dbReference>
<dbReference type="Proteomes" id="UP000019140">
    <property type="component" value="Unassembled WGS sequence"/>
</dbReference>
<evidence type="ECO:0000256" key="5">
    <source>
        <dbReference type="ARBA" id="ARBA00022692"/>
    </source>
</evidence>
<evidence type="ECO:0000256" key="6">
    <source>
        <dbReference type="ARBA" id="ARBA00022989"/>
    </source>
</evidence>
<evidence type="ECO:0000256" key="8">
    <source>
        <dbReference type="SAM" id="Phobius"/>
    </source>
</evidence>
<proteinExistence type="inferred from homology"/>
<feature type="transmembrane region" description="Helical" evidence="8">
    <location>
        <begin position="138"/>
        <end position="158"/>
    </location>
</feature>
<dbReference type="PROSITE" id="PS50850">
    <property type="entry name" value="MFS"/>
    <property type="match status" value="1"/>
</dbReference>
<dbReference type="EMBL" id="AZHX01001067">
    <property type="protein sequence ID" value="ETX05000.1"/>
    <property type="molecule type" value="Genomic_DNA"/>
</dbReference>
<reference evidence="10 11" key="1">
    <citation type="journal article" date="2014" name="Nature">
        <title>An environmental bacterial taxon with a large and distinct metabolic repertoire.</title>
        <authorList>
            <person name="Wilson M.C."/>
            <person name="Mori T."/>
            <person name="Ruckert C."/>
            <person name="Uria A.R."/>
            <person name="Helf M.J."/>
            <person name="Takada K."/>
            <person name="Gernert C."/>
            <person name="Steffens U.A."/>
            <person name="Heycke N."/>
            <person name="Schmitt S."/>
            <person name="Rinke C."/>
            <person name="Helfrich E.J."/>
            <person name="Brachmann A.O."/>
            <person name="Gurgui C."/>
            <person name="Wakimoto T."/>
            <person name="Kracht M."/>
            <person name="Crusemann M."/>
            <person name="Hentschel U."/>
            <person name="Abe I."/>
            <person name="Matsunaga S."/>
            <person name="Kalinowski J."/>
            <person name="Takeyama H."/>
            <person name="Piel J."/>
        </authorList>
    </citation>
    <scope>NUCLEOTIDE SEQUENCE [LARGE SCALE GENOMIC DNA]</scope>
    <source>
        <strain evidence="11">TSY2</strain>
    </source>
</reference>
<evidence type="ECO:0000256" key="2">
    <source>
        <dbReference type="ARBA" id="ARBA00008537"/>
    </source>
</evidence>
<dbReference type="Pfam" id="PF07690">
    <property type="entry name" value="MFS_1"/>
    <property type="match status" value="1"/>
</dbReference>
<keyword evidence="4" id="KW-1003">Cell membrane</keyword>
<feature type="transmembrane region" description="Helical" evidence="8">
    <location>
        <begin position="309"/>
        <end position="330"/>
    </location>
</feature>
<dbReference type="PATRIC" id="fig|1429439.4.peg.4342"/>
<feature type="transmembrane region" description="Helical" evidence="8">
    <location>
        <begin position="82"/>
        <end position="100"/>
    </location>
</feature>
<dbReference type="PANTHER" id="PTHR42718:SF9">
    <property type="entry name" value="MAJOR FACILITATOR SUPERFAMILY MULTIDRUG TRANSPORTER MFSC"/>
    <property type="match status" value="1"/>
</dbReference>
<sequence length="512" mass="55647">MNAATGKPPAKEKWLIAVTVMLATYVAVIDLTIVNVALPQMRGTFGVTLDAVTWVAVSYNIAEIVMVTMASWFTQLMGRKRFYLACLTLFTIASVFSGLARSLEMMILMRTLQGLGGGALIPMAQAIMLEVFPEEEHGMAMAVFMMGVVLAPAMGPVLGGWLTDAYGWPWIFYINIPIGAISILLVMTFLKESAYLKQGLSRIDVVGIVLLVVGLTALQLFMEQGERRDWFESNFIVAMAVLSLVGLTALVIWELRVEEPIVNLRVLKNLPFVGGVSMGLIFGLTTFGSIFILPLFLQQLQGYSVMDSGLIQMPRMLIVVAVAPIAGRLYGKLDNRLLAAIGTAVMMAGYLDMSRFTLEAGWQRMLPGLLMTGGGMAFLFSVLSAATMRTMPPALLTAAAGLFTLSRRIGGNIGYAFVANQISHRSTFHEARLVDHLTPYDSGTMQALDGLTGRLAVYGLPPGVAEQGALKLLDGAVARQATMMAYNDVFWMMGMMFVITFPFVLLLGGRRA</sequence>
<dbReference type="CDD" id="cd17503">
    <property type="entry name" value="MFS_LmrB_MDR_like"/>
    <property type="match status" value="1"/>
</dbReference>
<comment type="caution">
    <text evidence="10">The sequence shown here is derived from an EMBL/GenBank/DDBJ whole genome shotgun (WGS) entry which is preliminary data.</text>
</comment>
<evidence type="ECO:0000259" key="9">
    <source>
        <dbReference type="PROSITE" id="PS50850"/>
    </source>
</evidence>
<feature type="domain" description="Major facilitator superfamily (MFS) profile" evidence="9">
    <location>
        <begin position="16"/>
        <end position="512"/>
    </location>
</feature>
<dbReference type="SUPFAM" id="SSF103473">
    <property type="entry name" value="MFS general substrate transporter"/>
    <property type="match status" value="1"/>
</dbReference>
<keyword evidence="6 8" id="KW-1133">Transmembrane helix</keyword>
<accession>W4M483</accession>
<name>W4M483_9BACT</name>
<feature type="transmembrane region" description="Helical" evidence="8">
    <location>
        <begin position="336"/>
        <end position="353"/>
    </location>
</feature>
<comment type="similarity">
    <text evidence="2">Belongs to the major facilitator superfamily. EmrB family.</text>
</comment>
<feature type="transmembrane region" description="Helical" evidence="8">
    <location>
        <begin position="170"/>
        <end position="190"/>
    </location>
</feature>
<comment type="subcellular location">
    <subcellularLocation>
        <location evidence="1">Cell membrane</location>
        <topology evidence="1">Multi-pass membrane protein</topology>
    </subcellularLocation>
</comment>
<dbReference type="InterPro" id="IPR020846">
    <property type="entry name" value="MFS_dom"/>
</dbReference>
<dbReference type="HOGENOM" id="CLU_000960_28_0_7"/>
<evidence type="ECO:0000313" key="10">
    <source>
        <dbReference type="EMBL" id="ETX05000.1"/>
    </source>
</evidence>
<dbReference type="InterPro" id="IPR036259">
    <property type="entry name" value="MFS_trans_sf"/>
</dbReference>
<evidence type="ECO:0000313" key="11">
    <source>
        <dbReference type="Proteomes" id="UP000019140"/>
    </source>
</evidence>
<feature type="transmembrane region" description="Helical" evidence="8">
    <location>
        <begin position="234"/>
        <end position="253"/>
    </location>
</feature>
<feature type="transmembrane region" description="Helical" evidence="8">
    <location>
        <begin position="273"/>
        <end position="297"/>
    </location>
</feature>
<keyword evidence="11" id="KW-1185">Reference proteome</keyword>
<feature type="transmembrane region" description="Helical" evidence="8">
    <location>
        <begin position="202"/>
        <end position="222"/>
    </location>
</feature>
<feature type="transmembrane region" description="Helical" evidence="8">
    <location>
        <begin position="14"/>
        <end position="38"/>
    </location>
</feature>
<dbReference type="GO" id="GO:0022857">
    <property type="term" value="F:transmembrane transporter activity"/>
    <property type="evidence" value="ECO:0007669"/>
    <property type="project" value="InterPro"/>
</dbReference>
<feature type="transmembrane region" description="Helical" evidence="8">
    <location>
        <begin position="489"/>
        <end position="508"/>
    </location>
</feature>
<protein>
    <recommendedName>
        <fullName evidence="9">Major facilitator superfamily (MFS) profile domain-containing protein</fullName>
    </recommendedName>
</protein>
<evidence type="ECO:0000256" key="4">
    <source>
        <dbReference type="ARBA" id="ARBA00022475"/>
    </source>
</evidence>
<dbReference type="NCBIfam" id="TIGR00711">
    <property type="entry name" value="efflux_EmrB"/>
    <property type="match status" value="1"/>
</dbReference>
<evidence type="ECO:0000256" key="3">
    <source>
        <dbReference type="ARBA" id="ARBA00022448"/>
    </source>
</evidence>
<dbReference type="InterPro" id="IPR011701">
    <property type="entry name" value="MFS"/>
</dbReference>
<keyword evidence="7 8" id="KW-0472">Membrane</keyword>
<evidence type="ECO:0000256" key="1">
    <source>
        <dbReference type="ARBA" id="ARBA00004651"/>
    </source>
</evidence>
<dbReference type="Gene3D" id="1.20.1250.20">
    <property type="entry name" value="MFS general substrate transporter like domains"/>
    <property type="match status" value="1"/>
</dbReference>
<dbReference type="PRINTS" id="PR01036">
    <property type="entry name" value="TCRTETB"/>
</dbReference>
<evidence type="ECO:0000256" key="7">
    <source>
        <dbReference type="ARBA" id="ARBA00023136"/>
    </source>
</evidence>
<gene>
    <name evidence="10" type="ORF">ETSY2_25575</name>
</gene>
<dbReference type="InterPro" id="IPR004638">
    <property type="entry name" value="EmrB-like"/>
</dbReference>
<organism evidence="10 11">
    <name type="scientific">Candidatus Entotheonella gemina</name>
    <dbReference type="NCBI Taxonomy" id="1429439"/>
    <lineage>
        <taxon>Bacteria</taxon>
        <taxon>Pseudomonadati</taxon>
        <taxon>Nitrospinota/Tectimicrobiota group</taxon>
        <taxon>Candidatus Tectimicrobiota</taxon>
        <taxon>Candidatus Entotheonellia</taxon>
        <taxon>Candidatus Entotheonellales</taxon>
        <taxon>Candidatus Entotheonellaceae</taxon>
        <taxon>Candidatus Entotheonella</taxon>
    </lineage>
</organism>
<dbReference type="Gene3D" id="1.20.1720.10">
    <property type="entry name" value="Multidrug resistance protein D"/>
    <property type="match status" value="1"/>
</dbReference>
<dbReference type="PANTHER" id="PTHR42718">
    <property type="entry name" value="MAJOR FACILITATOR SUPERFAMILY MULTIDRUG TRANSPORTER MFSC"/>
    <property type="match status" value="1"/>
</dbReference>
<dbReference type="AlphaFoldDB" id="W4M483"/>
<feature type="transmembrane region" description="Helical" evidence="8">
    <location>
        <begin position="365"/>
        <end position="386"/>
    </location>
</feature>
<feature type="transmembrane region" description="Helical" evidence="8">
    <location>
        <begin position="45"/>
        <end position="62"/>
    </location>
</feature>